<evidence type="ECO:0000256" key="11">
    <source>
        <dbReference type="ARBA" id="ARBA00038000"/>
    </source>
</evidence>
<dbReference type="CDD" id="cd03270">
    <property type="entry name" value="ABC_UvrA_I"/>
    <property type="match status" value="1"/>
</dbReference>
<dbReference type="PANTHER" id="PTHR43152">
    <property type="entry name" value="UVRABC SYSTEM PROTEIN A"/>
    <property type="match status" value="1"/>
</dbReference>
<gene>
    <name evidence="15" type="ORF">ACFSX4_03455</name>
</gene>
<dbReference type="Proteomes" id="UP001597519">
    <property type="component" value="Unassembled WGS sequence"/>
</dbReference>
<accession>A0ABW5WUF4</accession>
<evidence type="ECO:0000256" key="4">
    <source>
        <dbReference type="ARBA" id="ARBA00022741"/>
    </source>
</evidence>
<evidence type="ECO:0000313" key="16">
    <source>
        <dbReference type="Proteomes" id="UP001597519"/>
    </source>
</evidence>
<evidence type="ECO:0000256" key="7">
    <source>
        <dbReference type="ARBA" id="ARBA00022840"/>
    </source>
</evidence>
<keyword evidence="7 15" id="KW-0067">ATP-binding</keyword>
<evidence type="ECO:0000256" key="9">
    <source>
        <dbReference type="ARBA" id="ARBA00023125"/>
    </source>
</evidence>
<evidence type="ECO:0000256" key="10">
    <source>
        <dbReference type="ARBA" id="ARBA00023204"/>
    </source>
</evidence>
<dbReference type="Pfam" id="PF00005">
    <property type="entry name" value="ABC_tran"/>
    <property type="match status" value="1"/>
</dbReference>
<evidence type="ECO:0000256" key="13">
    <source>
        <dbReference type="ARBA" id="ARBA00042156"/>
    </source>
</evidence>
<comment type="caution">
    <text evidence="15">The sequence shown here is derived from an EMBL/GenBank/DDBJ whole genome shotgun (WGS) entry which is preliminary data.</text>
</comment>
<evidence type="ECO:0000256" key="3">
    <source>
        <dbReference type="ARBA" id="ARBA00022737"/>
    </source>
</evidence>
<dbReference type="GO" id="GO:0005524">
    <property type="term" value="F:ATP binding"/>
    <property type="evidence" value="ECO:0007669"/>
    <property type="project" value="UniProtKB-KW"/>
</dbReference>
<evidence type="ECO:0000256" key="5">
    <source>
        <dbReference type="ARBA" id="ARBA00022763"/>
    </source>
</evidence>
<dbReference type="RefSeq" id="WP_377771572.1">
    <property type="nucleotide sequence ID" value="NZ_JBHUOQ010000001.1"/>
</dbReference>
<comment type="subcellular location">
    <subcellularLocation>
        <location evidence="1">Cytoplasm</location>
    </subcellularLocation>
</comment>
<dbReference type="Gene3D" id="1.20.1580.10">
    <property type="entry name" value="ABC transporter ATPase like domain"/>
    <property type="match status" value="2"/>
</dbReference>
<keyword evidence="10" id="KW-0234">DNA repair</keyword>
<evidence type="ECO:0000259" key="14">
    <source>
        <dbReference type="PROSITE" id="PS50893"/>
    </source>
</evidence>
<dbReference type="InterPro" id="IPR027417">
    <property type="entry name" value="P-loop_NTPase"/>
</dbReference>
<evidence type="ECO:0000256" key="8">
    <source>
        <dbReference type="ARBA" id="ARBA00022881"/>
    </source>
</evidence>
<evidence type="ECO:0000256" key="1">
    <source>
        <dbReference type="ARBA" id="ARBA00004496"/>
    </source>
</evidence>
<evidence type="ECO:0000256" key="2">
    <source>
        <dbReference type="ARBA" id="ARBA00022490"/>
    </source>
</evidence>
<keyword evidence="8" id="KW-0267">Excision nuclease</keyword>
<comment type="similarity">
    <text evidence="11">Belongs to the ABC transporter superfamily. UvrA family.</text>
</comment>
<feature type="domain" description="ABC transporter" evidence="14">
    <location>
        <begin position="444"/>
        <end position="741"/>
    </location>
</feature>
<dbReference type="Gene3D" id="3.40.50.300">
    <property type="entry name" value="P-loop containing nucleotide triphosphate hydrolases"/>
    <property type="match status" value="3"/>
</dbReference>
<dbReference type="EMBL" id="JBHUOQ010000001">
    <property type="protein sequence ID" value="MFD2829510.1"/>
    <property type="molecule type" value="Genomic_DNA"/>
</dbReference>
<dbReference type="PROSITE" id="PS50893">
    <property type="entry name" value="ABC_TRANSPORTER_2"/>
    <property type="match status" value="1"/>
</dbReference>
<keyword evidence="6" id="KW-0228">DNA excision</keyword>
<dbReference type="PANTHER" id="PTHR43152:SF3">
    <property type="entry name" value="UVRABC SYSTEM PROTEIN A"/>
    <property type="match status" value="1"/>
</dbReference>
<keyword evidence="16" id="KW-1185">Reference proteome</keyword>
<evidence type="ECO:0000256" key="12">
    <source>
        <dbReference type="ARBA" id="ARBA00039316"/>
    </source>
</evidence>
<organism evidence="15 16">
    <name type="scientific">Corticicoccus populi</name>
    <dbReference type="NCBI Taxonomy" id="1812821"/>
    <lineage>
        <taxon>Bacteria</taxon>
        <taxon>Bacillati</taxon>
        <taxon>Bacillota</taxon>
        <taxon>Bacilli</taxon>
        <taxon>Bacillales</taxon>
        <taxon>Staphylococcaceae</taxon>
        <taxon>Corticicoccus</taxon>
    </lineage>
</organism>
<dbReference type="SUPFAM" id="SSF52540">
    <property type="entry name" value="P-loop containing nucleoside triphosphate hydrolases"/>
    <property type="match status" value="2"/>
</dbReference>
<keyword evidence="3" id="KW-0677">Repeat</keyword>
<dbReference type="Gene3D" id="1.10.8.280">
    <property type="entry name" value="ABC transporter ATPase domain-like"/>
    <property type="match status" value="1"/>
</dbReference>
<keyword evidence="2" id="KW-0963">Cytoplasm</keyword>
<keyword evidence="5" id="KW-0227">DNA damage</keyword>
<evidence type="ECO:0000313" key="15">
    <source>
        <dbReference type="EMBL" id="MFD2829510.1"/>
    </source>
</evidence>
<evidence type="ECO:0000256" key="6">
    <source>
        <dbReference type="ARBA" id="ARBA00022769"/>
    </source>
</evidence>
<name>A0ABW5WUF4_9STAP</name>
<dbReference type="InterPro" id="IPR003439">
    <property type="entry name" value="ABC_transporter-like_ATP-bd"/>
</dbReference>
<protein>
    <recommendedName>
        <fullName evidence="12">UvrABC system protein A</fullName>
    </recommendedName>
    <alternativeName>
        <fullName evidence="13">Excinuclease ABC subunit A</fullName>
    </alternativeName>
</protein>
<reference evidence="16" key="1">
    <citation type="journal article" date="2019" name="Int. J. Syst. Evol. Microbiol.">
        <title>The Global Catalogue of Microorganisms (GCM) 10K type strain sequencing project: providing services to taxonomists for standard genome sequencing and annotation.</title>
        <authorList>
            <consortium name="The Broad Institute Genomics Platform"/>
            <consortium name="The Broad Institute Genome Sequencing Center for Infectious Disease"/>
            <person name="Wu L."/>
            <person name="Ma J."/>
        </authorList>
    </citation>
    <scope>NUCLEOTIDE SEQUENCE [LARGE SCALE GENOMIC DNA]</scope>
    <source>
        <strain evidence="16">KCTC 33575</strain>
    </source>
</reference>
<sequence length="751" mass="83825">MTSIKVRGASQNNLKHIDVDIPKKELVVFTGRSGSGKSSLVFNTIAAESERLLNETYSSYIQNQLTQYDKPDVDHIENLPVAMVIDQKRLGGNARSTVGTISDIYASVRLLWSRIGAPFVGYSSVFSFNNPSGMCESCQGLGYVEDIDLNELLDFDKSLNEDAIKFPSFSPDSWRGKRYLYSGLFDNDKKIKDYSKEELDTFLYTKPKKLKNPPDNWPKTAKFEGLIHRFRRSFLLNDNFEKKRFLKDVNRVVTASKCPSCKGKRLNDKVLSCKIKKLSIADFTSLSIDDAIDFLKTLDDDKAMYIIKPLLSQLEALSYIGLNYLTLSRETTSLSGGESQRIKLVRHLNSPLSDLIYIIDEPSVGLHPEDIEKINRIMKSIRDKGNTVLIVEHDPDVIKTADYIIDIGPGAGQHGGQVTFTGTYQALLDSDTVTSTSLNQQHHLKKEPAAAKEYIELQNINKNNLKDVSVKIPKDILTVVTGVAGSGKSTLLREGFKNKEDTTFINQKPVHASNRSNLLTYMNLFDEVRTFFSRHTGIEKGMFSYNSTGACPECNGKGIIKTELAFMGDFSQVCEECNGTRYRQEALDAKVEGYSIADVLSLTVEEALDMFEDMPNIYNRLKTVQSTGMNYMRLGQSLDTLSGGEIQRIKLSRHLDNGSSGHTFIFDEPTTGLHEADIPILLDCFKQLIEAGNTVILIEHNLTMMTHADWLIDVGPGAGGKGGRILYSGIPEGLLDVQDSVTAAHIKRYIE</sequence>
<keyword evidence="4" id="KW-0547">Nucleotide-binding</keyword>
<proteinExistence type="inferred from homology"/>
<keyword evidence="9" id="KW-0238">DNA-binding</keyword>